<keyword evidence="3" id="KW-0328">Glycosyltransferase</keyword>
<evidence type="ECO:0000256" key="8">
    <source>
        <dbReference type="ARBA" id="ARBA00048689"/>
    </source>
</evidence>
<evidence type="ECO:0000313" key="12">
    <source>
        <dbReference type="Proteomes" id="UP000650466"/>
    </source>
</evidence>
<evidence type="ECO:0000259" key="10">
    <source>
        <dbReference type="Pfam" id="PF00535"/>
    </source>
</evidence>
<dbReference type="EC" id="2.4.1.266" evidence="6"/>
<dbReference type="AlphaFoldDB" id="A0A926QKL6"/>
<keyword evidence="4" id="KW-0808">Transferase</keyword>
<evidence type="ECO:0000256" key="7">
    <source>
        <dbReference type="ARBA" id="ARBA00040894"/>
    </source>
</evidence>
<sequence length="355" mass="39462">MKRKGVLVKFRKKIPIRRKRVQPARRRRLAPAWIMPQTIHRTGRRFAGDHPLPEGEQPISFINSLWYYYYNSERRSIPINRYAACAEAFLDGYCAQLGIEKPDGVLIPTLKSMAAVITVFNEEETIGHVLEQLRRLQIQEIIVVINGSTDNSFAVTRQTSPATIVHYPAAIGHDVGRSIGAMLTTADMVLFLDGDIPIKAEQLLPFIQAMDGGADVALNDLTPFIGQFALRDGVTMMKEFLNAIQGRSDLKSNSMTAIPHMLSSNAIERIGAANLIVPPKAQSLAIKLGLRICAPASIDVIKENKVTRLNTGAFNPVSNLILGDHLEAMHTLIKSHSSRLGFVDPIRKRSQLRRD</sequence>
<dbReference type="Gene3D" id="3.90.550.10">
    <property type="entry name" value="Spore Coat Polysaccharide Biosynthesis Protein SpsA, Chain A"/>
    <property type="match status" value="1"/>
</dbReference>
<proteinExistence type="inferred from homology"/>
<evidence type="ECO:0000256" key="4">
    <source>
        <dbReference type="ARBA" id="ARBA00022679"/>
    </source>
</evidence>
<dbReference type="PANTHER" id="PTHR48090:SF10">
    <property type="entry name" value="GLUCOSYL-3-PHOSPHOGLYCERATE SYNTHASE"/>
    <property type="match status" value="1"/>
</dbReference>
<comment type="catalytic activity">
    <reaction evidence="8">
        <text>(2R)-3-phosphoglycerate + UDP-alpha-D-glucose = (2R)-2-O-(alpha-D-glucopyranosyl)-3-phospho-glycerate + UDP + H(+)</text>
        <dbReference type="Rhea" id="RHEA:31319"/>
        <dbReference type="ChEBI" id="CHEBI:15378"/>
        <dbReference type="ChEBI" id="CHEBI:58223"/>
        <dbReference type="ChEBI" id="CHEBI:58272"/>
        <dbReference type="ChEBI" id="CHEBI:58885"/>
        <dbReference type="ChEBI" id="CHEBI:62600"/>
        <dbReference type="EC" id="2.4.1.266"/>
    </reaction>
    <physiologicalReaction direction="left-to-right" evidence="8">
        <dbReference type="Rhea" id="RHEA:31320"/>
    </physiologicalReaction>
</comment>
<organism evidence="11 12">
    <name type="scientific">Paenibacillus sedimenti</name>
    <dbReference type="NCBI Taxonomy" id="2770274"/>
    <lineage>
        <taxon>Bacteria</taxon>
        <taxon>Bacillati</taxon>
        <taxon>Bacillota</taxon>
        <taxon>Bacilli</taxon>
        <taxon>Bacillales</taxon>
        <taxon>Paenibacillaceae</taxon>
        <taxon>Paenibacillus</taxon>
    </lineage>
</organism>
<reference evidence="11" key="1">
    <citation type="submission" date="2020-09" db="EMBL/GenBank/DDBJ databases">
        <title>Draft Genome Sequence of Paenibacillus sp. WST5.</title>
        <authorList>
            <person name="Bao Z."/>
        </authorList>
    </citation>
    <scope>NUCLEOTIDE SEQUENCE</scope>
    <source>
        <strain evidence="11">WST5</strain>
    </source>
</reference>
<dbReference type="InterPro" id="IPR050256">
    <property type="entry name" value="Glycosyltransferase_2"/>
</dbReference>
<dbReference type="EMBL" id="JACVVD010000005">
    <property type="protein sequence ID" value="MBD0381612.1"/>
    <property type="molecule type" value="Genomic_DNA"/>
</dbReference>
<evidence type="ECO:0000256" key="1">
    <source>
        <dbReference type="ARBA" id="ARBA00001946"/>
    </source>
</evidence>
<evidence type="ECO:0000256" key="6">
    <source>
        <dbReference type="ARBA" id="ARBA00039022"/>
    </source>
</evidence>
<comment type="similarity">
    <text evidence="2">Belongs to the glycosyltransferase 2 family.</text>
</comment>
<dbReference type="SUPFAM" id="SSF53448">
    <property type="entry name" value="Nucleotide-diphospho-sugar transferases"/>
    <property type="match status" value="1"/>
</dbReference>
<comment type="catalytic activity">
    <reaction evidence="9">
        <text>an NDP-alpha-D-glucose + (2R)-3-phosphoglycerate = (2R)-2-O-(alpha-D-glucopyranosyl)-3-phospho-glycerate + a ribonucleoside 5'-diphosphate + H(+)</text>
        <dbReference type="Rhea" id="RHEA:47244"/>
        <dbReference type="ChEBI" id="CHEBI:15378"/>
        <dbReference type="ChEBI" id="CHEBI:57930"/>
        <dbReference type="ChEBI" id="CHEBI:58272"/>
        <dbReference type="ChEBI" id="CHEBI:62600"/>
        <dbReference type="ChEBI" id="CHEBI:76533"/>
        <dbReference type="EC" id="2.4.1.266"/>
    </reaction>
    <physiologicalReaction direction="left-to-right" evidence="9">
        <dbReference type="Rhea" id="RHEA:47245"/>
    </physiologicalReaction>
</comment>
<dbReference type="RefSeq" id="WP_188175422.1">
    <property type="nucleotide sequence ID" value="NZ_JACVVD010000005.1"/>
</dbReference>
<name>A0A926QKL6_9BACL</name>
<protein>
    <recommendedName>
        <fullName evidence="7">Glucosyl-3-phosphoglycerate synthase</fullName>
        <ecNumber evidence="6">2.4.1.266</ecNumber>
    </recommendedName>
</protein>
<accession>A0A926QKL6</accession>
<comment type="cofactor">
    <cofactor evidence="1">
        <name>Mg(2+)</name>
        <dbReference type="ChEBI" id="CHEBI:18420"/>
    </cofactor>
</comment>
<evidence type="ECO:0000256" key="5">
    <source>
        <dbReference type="ARBA" id="ARBA00022842"/>
    </source>
</evidence>
<dbReference type="PANTHER" id="PTHR48090">
    <property type="entry name" value="UNDECAPRENYL-PHOSPHATE 4-DEOXY-4-FORMAMIDO-L-ARABINOSE TRANSFERASE-RELATED"/>
    <property type="match status" value="1"/>
</dbReference>
<keyword evidence="5" id="KW-0460">Magnesium</keyword>
<comment type="caution">
    <text evidence="11">The sequence shown here is derived from an EMBL/GenBank/DDBJ whole genome shotgun (WGS) entry which is preliminary data.</text>
</comment>
<evidence type="ECO:0000256" key="2">
    <source>
        <dbReference type="ARBA" id="ARBA00006739"/>
    </source>
</evidence>
<gene>
    <name evidence="11" type="ORF">ICC18_15930</name>
</gene>
<feature type="domain" description="Glycosyltransferase 2-like" evidence="10">
    <location>
        <begin position="116"/>
        <end position="220"/>
    </location>
</feature>
<dbReference type="GO" id="GO:0016757">
    <property type="term" value="F:glycosyltransferase activity"/>
    <property type="evidence" value="ECO:0007669"/>
    <property type="project" value="UniProtKB-KW"/>
</dbReference>
<keyword evidence="12" id="KW-1185">Reference proteome</keyword>
<evidence type="ECO:0000256" key="9">
    <source>
        <dbReference type="ARBA" id="ARBA00048997"/>
    </source>
</evidence>
<dbReference type="InterPro" id="IPR001173">
    <property type="entry name" value="Glyco_trans_2-like"/>
</dbReference>
<dbReference type="InterPro" id="IPR029044">
    <property type="entry name" value="Nucleotide-diphossugar_trans"/>
</dbReference>
<evidence type="ECO:0000256" key="3">
    <source>
        <dbReference type="ARBA" id="ARBA00022676"/>
    </source>
</evidence>
<dbReference type="Proteomes" id="UP000650466">
    <property type="component" value="Unassembled WGS sequence"/>
</dbReference>
<evidence type="ECO:0000313" key="11">
    <source>
        <dbReference type="EMBL" id="MBD0381612.1"/>
    </source>
</evidence>
<dbReference type="Pfam" id="PF00535">
    <property type="entry name" value="Glycos_transf_2"/>
    <property type="match status" value="1"/>
</dbReference>